<comment type="similarity">
    <text evidence="1">Belongs to the short-chain dehydrogenases/reductases (SDR) family.</text>
</comment>
<accession>A0A9D1J251</accession>
<dbReference type="PANTHER" id="PTHR42760">
    <property type="entry name" value="SHORT-CHAIN DEHYDROGENASES/REDUCTASES FAMILY MEMBER"/>
    <property type="match status" value="1"/>
</dbReference>
<dbReference type="FunFam" id="3.40.50.720:FF:000084">
    <property type="entry name" value="Short-chain dehydrogenase reductase"/>
    <property type="match status" value="1"/>
</dbReference>
<evidence type="ECO:0000313" key="4">
    <source>
        <dbReference type="Proteomes" id="UP000886785"/>
    </source>
</evidence>
<dbReference type="EMBL" id="DVHF01000149">
    <property type="protein sequence ID" value="HIR58281.1"/>
    <property type="molecule type" value="Genomic_DNA"/>
</dbReference>
<dbReference type="PROSITE" id="PS00061">
    <property type="entry name" value="ADH_SHORT"/>
    <property type="match status" value="1"/>
</dbReference>
<dbReference type="GO" id="GO:0008206">
    <property type="term" value="P:bile acid metabolic process"/>
    <property type="evidence" value="ECO:0007669"/>
    <property type="project" value="UniProtKB-ARBA"/>
</dbReference>
<dbReference type="GO" id="GO:0016616">
    <property type="term" value="F:oxidoreductase activity, acting on the CH-OH group of donors, NAD or NADP as acceptor"/>
    <property type="evidence" value="ECO:0007669"/>
    <property type="project" value="TreeGrafter"/>
</dbReference>
<dbReference type="Gene3D" id="3.40.50.720">
    <property type="entry name" value="NAD(P)-binding Rossmann-like Domain"/>
    <property type="match status" value="1"/>
</dbReference>
<dbReference type="Proteomes" id="UP000886785">
    <property type="component" value="Unassembled WGS sequence"/>
</dbReference>
<evidence type="ECO:0000256" key="2">
    <source>
        <dbReference type="ARBA" id="ARBA00023002"/>
    </source>
</evidence>
<organism evidence="3 4">
    <name type="scientific">Candidatus Gallacutalibacter pullicola</name>
    <dbReference type="NCBI Taxonomy" id="2840830"/>
    <lineage>
        <taxon>Bacteria</taxon>
        <taxon>Bacillati</taxon>
        <taxon>Bacillota</taxon>
        <taxon>Clostridia</taxon>
        <taxon>Eubacteriales</taxon>
        <taxon>Candidatus Gallacutalibacter</taxon>
    </lineage>
</organism>
<dbReference type="InterPro" id="IPR002347">
    <property type="entry name" value="SDR_fam"/>
</dbReference>
<name>A0A9D1J251_9FIRM</name>
<evidence type="ECO:0000256" key="1">
    <source>
        <dbReference type="ARBA" id="ARBA00006484"/>
    </source>
</evidence>
<dbReference type="PANTHER" id="PTHR42760:SF115">
    <property type="entry name" value="3-OXOACYL-[ACYL-CARRIER-PROTEIN] REDUCTASE FABG"/>
    <property type="match status" value="1"/>
</dbReference>
<gene>
    <name evidence="3" type="ORF">IAA54_11530</name>
</gene>
<evidence type="ECO:0000313" key="3">
    <source>
        <dbReference type="EMBL" id="HIR58281.1"/>
    </source>
</evidence>
<sequence>MNNTLEKYFSLKDKVVLLTGACGGIGSELAKGLAGAGGTIAIADIALEKGEALVKEMEGEGHKAFYLDISKMDSIKKCVDEVLETFGRVDVLVNCAGINKREGFLDVEESTYDRMMNINLKGMFFITQEVVKRSMMKTGGKIINIGSYNTTSMLGGCSVYGATKSAVYALTRSMCIEWAKFNIQANCLAPGHILTPLTTVTWENPSRAEYLRQRISAGRPGTPEELVGITIMLASHAADYVSGALFDVDGGALAGGQPWQYDTKY</sequence>
<protein>
    <submittedName>
        <fullName evidence="3">SDR family oxidoreductase</fullName>
    </submittedName>
</protein>
<keyword evidence="2" id="KW-0560">Oxidoreductase</keyword>
<dbReference type="PRINTS" id="PR00080">
    <property type="entry name" value="SDRFAMILY"/>
</dbReference>
<proteinExistence type="inferred from homology"/>
<dbReference type="Pfam" id="PF13561">
    <property type="entry name" value="adh_short_C2"/>
    <property type="match status" value="1"/>
</dbReference>
<comment type="caution">
    <text evidence="3">The sequence shown here is derived from an EMBL/GenBank/DDBJ whole genome shotgun (WGS) entry which is preliminary data.</text>
</comment>
<dbReference type="PRINTS" id="PR00081">
    <property type="entry name" value="GDHRDH"/>
</dbReference>
<reference evidence="3" key="1">
    <citation type="submission" date="2020-10" db="EMBL/GenBank/DDBJ databases">
        <authorList>
            <person name="Gilroy R."/>
        </authorList>
    </citation>
    <scope>NUCLEOTIDE SEQUENCE</scope>
    <source>
        <strain evidence="3">ChiSjej1B19-7085</strain>
    </source>
</reference>
<dbReference type="AlphaFoldDB" id="A0A9D1J251"/>
<dbReference type="InterPro" id="IPR020904">
    <property type="entry name" value="Sc_DH/Rdtase_CS"/>
</dbReference>
<dbReference type="InterPro" id="IPR036291">
    <property type="entry name" value="NAD(P)-bd_dom_sf"/>
</dbReference>
<reference evidence="3" key="2">
    <citation type="journal article" date="2021" name="PeerJ">
        <title>Extensive microbial diversity within the chicken gut microbiome revealed by metagenomics and culture.</title>
        <authorList>
            <person name="Gilroy R."/>
            <person name="Ravi A."/>
            <person name="Getino M."/>
            <person name="Pursley I."/>
            <person name="Horton D.L."/>
            <person name="Alikhan N.F."/>
            <person name="Baker D."/>
            <person name="Gharbi K."/>
            <person name="Hall N."/>
            <person name="Watson M."/>
            <person name="Adriaenssens E.M."/>
            <person name="Foster-Nyarko E."/>
            <person name="Jarju S."/>
            <person name="Secka A."/>
            <person name="Antonio M."/>
            <person name="Oren A."/>
            <person name="Chaudhuri R.R."/>
            <person name="La Ragione R."/>
            <person name="Hildebrand F."/>
            <person name="Pallen M.J."/>
        </authorList>
    </citation>
    <scope>NUCLEOTIDE SEQUENCE</scope>
    <source>
        <strain evidence="3">ChiSjej1B19-7085</strain>
    </source>
</reference>
<dbReference type="SUPFAM" id="SSF51735">
    <property type="entry name" value="NAD(P)-binding Rossmann-fold domains"/>
    <property type="match status" value="1"/>
</dbReference>